<keyword evidence="2" id="KW-1185">Reference proteome</keyword>
<reference evidence="1" key="1">
    <citation type="submission" date="2022-10" db="EMBL/GenBank/DDBJ databases">
        <title>Rhodococcus ferula Z13 complete genome.</title>
        <authorList>
            <person name="Long X."/>
            <person name="Zang M."/>
        </authorList>
    </citation>
    <scope>NUCLEOTIDE SEQUENCE</scope>
    <source>
        <strain evidence="1">Z13</strain>
    </source>
</reference>
<name>A0ACD4DCJ2_9NOCA</name>
<protein>
    <submittedName>
        <fullName evidence="1">HK97 gp10 family phage protein</fullName>
    </submittedName>
</protein>
<accession>A0ACD4DCJ2</accession>
<organism evidence="1 2">
    <name type="scientific">Rhodococcus sacchari</name>
    <dbReference type="NCBI Taxonomy" id="2962047"/>
    <lineage>
        <taxon>Bacteria</taxon>
        <taxon>Bacillati</taxon>
        <taxon>Actinomycetota</taxon>
        <taxon>Actinomycetes</taxon>
        <taxon>Mycobacteriales</taxon>
        <taxon>Nocardiaceae</taxon>
        <taxon>Rhodococcus</taxon>
    </lineage>
</organism>
<sequence length="138" mass="14933">MADAGYRFTLDTGRVAATAQPIIARKVASVTRRIAAQAKLNAPVRTGNLARSIQEGPIVFQGPFRVTSGVTATANYAAAVHDGTRPHVIRARNGGFLRFPGSDGSPVFRRSVNHPGTRPRPFLRNAAEQVMRSENLRQ</sequence>
<proteinExistence type="predicted"/>
<evidence type="ECO:0000313" key="2">
    <source>
        <dbReference type="Proteomes" id="UP001156484"/>
    </source>
</evidence>
<gene>
    <name evidence="1" type="ORF">OED52_13630</name>
</gene>
<evidence type="ECO:0000313" key="1">
    <source>
        <dbReference type="EMBL" id="UYP17712.1"/>
    </source>
</evidence>
<dbReference type="EMBL" id="CP107551">
    <property type="protein sequence ID" value="UYP17712.1"/>
    <property type="molecule type" value="Genomic_DNA"/>
</dbReference>
<dbReference type="Proteomes" id="UP001156484">
    <property type="component" value="Chromosome"/>
</dbReference>